<evidence type="ECO:0000256" key="1">
    <source>
        <dbReference type="SAM" id="Phobius"/>
    </source>
</evidence>
<dbReference type="RefSeq" id="WP_186836152.1">
    <property type="nucleotide sequence ID" value="NZ_JACOPD010000002.1"/>
</dbReference>
<feature type="transmembrane region" description="Helical" evidence="1">
    <location>
        <begin position="35"/>
        <end position="55"/>
    </location>
</feature>
<dbReference type="InterPro" id="IPR005325">
    <property type="entry name" value="DUF308_memb"/>
</dbReference>
<protein>
    <submittedName>
        <fullName evidence="2">DUF308 domain-containing protein</fullName>
    </submittedName>
</protein>
<keyword evidence="1" id="KW-1133">Transmembrane helix</keyword>
<reference evidence="2 3" key="1">
    <citation type="submission" date="2020-08" db="EMBL/GenBank/DDBJ databases">
        <title>Genome public.</title>
        <authorList>
            <person name="Liu C."/>
            <person name="Sun Q."/>
        </authorList>
    </citation>
    <scope>NUCLEOTIDE SEQUENCE [LARGE SCALE GENOMIC DNA]</scope>
    <source>
        <strain evidence="2 3">NSJ-43</strain>
    </source>
</reference>
<keyword evidence="1" id="KW-0812">Transmembrane</keyword>
<organism evidence="2 3">
    <name type="scientific">Lachnospira hominis</name>
    <name type="common">ex Liu et al. 2021</name>
    <dbReference type="NCBI Taxonomy" id="2763051"/>
    <lineage>
        <taxon>Bacteria</taxon>
        <taxon>Bacillati</taxon>
        <taxon>Bacillota</taxon>
        <taxon>Clostridia</taxon>
        <taxon>Lachnospirales</taxon>
        <taxon>Lachnospiraceae</taxon>
        <taxon>Lachnospira</taxon>
    </lineage>
</organism>
<gene>
    <name evidence="2" type="ORF">H8S01_03140</name>
</gene>
<comment type="caution">
    <text evidence="2">The sequence shown here is derived from an EMBL/GenBank/DDBJ whole genome shotgun (WGS) entry which is preliminary data.</text>
</comment>
<sequence>MKILKKIKIDMWINAIMTLIIGILFIARPQGAMEVTAIVAGAVIFANGLIDLIYYMNIWSELYIRGVLFEGILKCILGIFIITHSGITSILFSYIFSIYIIISGIICLETAVYMQKAFGFNAGIYVVLSCVVVIAGIIMMFFSPDTVKSAALMAGVIFVISGVIDSIMLYRIHKISKNFVGEIKDIVDEIDDIR</sequence>
<keyword evidence="1" id="KW-0472">Membrane</keyword>
<name>A0ABR7FXP5_9FIRM</name>
<feature type="transmembrane region" description="Helical" evidence="1">
    <location>
        <begin position="124"/>
        <end position="143"/>
    </location>
</feature>
<feature type="transmembrane region" description="Helical" evidence="1">
    <location>
        <begin position="12"/>
        <end position="29"/>
    </location>
</feature>
<feature type="transmembrane region" description="Helical" evidence="1">
    <location>
        <begin position="62"/>
        <end position="84"/>
    </location>
</feature>
<dbReference type="Proteomes" id="UP000628463">
    <property type="component" value="Unassembled WGS sequence"/>
</dbReference>
<keyword evidence="3" id="KW-1185">Reference proteome</keyword>
<dbReference type="EMBL" id="JACOPD010000002">
    <property type="protein sequence ID" value="MBC5679957.1"/>
    <property type="molecule type" value="Genomic_DNA"/>
</dbReference>
<dbReference type="Pfam" id="PF03729">
    <property type="entry name" value="DUF308"/>
    <property type="match status" value="1"/>
</dbReference>
<proteinExistence type="predicted"/>
<evidence type="ECO:0000313" key="2">
    <source>
        <dbReference type="EMBL" id="MBC5679957.1"/>
    </source>
</evidence>
<evidence type="ECO:0000313" key="3">
    <source>
        <dbReference type="Proteomes" id="UP000628463"/>
    </source>
</evidence>
<accession>A0ABR7FXP5</accession>
<feature type="transmembrane region" description="Helical" evidence="1">
    <location>
        <begin position="90"/>
        <end position="112"/>
    </location>
</feature>
<feature type="transmembrane region" description="Helical" evidence="1">
    <location>
        <begin position="149"/>
        <end position="170"/>
    </location>
</feature>